<gene>
    <name evidence="2" type="ORF">HHI36_023055</name>
</gene>
<dbReference type="EMBL" id="JABFTP020000186">
    <property type="protein sequence ID" value="KAL3289646.1"/>
    <property type="molecule type" value="Genomic_DNA"/>
</dbReference>
<feature type="region of interest" description="Disordered" evidence="1">
    <location>
        <begin position="140"/>
        <end position="186"/>
    </location>
</feature>
<reference evidence="2 3" key="1">
    <citation type="journal article" date="2021" name="BMC Biol.">
        <title>Horizontally acquired antibacterial genes associated with adaptive radiation of ladybird beetles.</title>
        <authorList>
            <person name="Li H.S."/>
            <person name="Tang X.F."/>
            <person name="Huang Y.H."/>
            <person name="Xu Z.Y."/>
            <person name="Chen M.L."/>
            <person name="Du X.Y."/>
            <person name="Qiu B.Y."/>
            <person name="Chen P.T."/>
            <person name="Zhang W."/>
            <person name="Slipinski A."/>
            <person name="Escalona H.E."/>
            <person name="Waterhouse R.M."/>
            <person name="Zwick A."/>
            <person name="Pang H."/>
        </authorList>
    </citation>
    <scope>NUCLEOTIDE SEQUENCE [LARGE SCALE GENOMIC DNA]</scope>
    <source>
        <strain evidence="2">SYSU2018</strain>
    </source>
</reference>
<evidence type="ECO:0000313" key="3">
    <source>
        <dbReference type="Proteomes" id="UP001516400"/>
    </source>
</evidence>
<evidence type="ECO:0000256" key="1">
    <source>
        <dbReference type="SAM" id="MobiDB-lite"/>
    </source>
</evidence>
<organism evidence="2 3">
    <name type="scientific">Cryptolaemus montrouzieri</name>
    <dbReference type="NCBI Taxonomy" id="559131"/>
    <lineage>
        <taxon>Eukaryota</taxon>
        <taxon>Metazoa</taxon>
        <taxon>Ecdysozoa</taxon>
        <taxon>Arthropoda</taxon>
        <taxon>Hexapoda</taxon>
        <taxon>Insecta</taxon>
        <taxon>Pterygota</taxon>
        <taxon>Neoptera</taxon>
        <taxon>Endopterygota</taxon>
        <taxon>Coleoptera</taxon>
        <taxon>Polyphaga</taxon>
        <taxon>Cucujiformia</taxon>
        <taxon>Coccinelloidea</taxon>
        <taxon>Coccinellidae</taxon>
        <taxon>Scymninae</taxon>
        <taxon>Scymnini</taxon>
        <taxon>Cryptolaemus</taxon>
    </lineage>
</organism>
<proteinExistence type="predicted"/>
<protein>
    <submittedName>
        <fullName evidence="2">Uncharacterized protein</fullName>
    </submittedName>
</protein>
<feature type="non-terminal residue" evidence="2">
    <location>
        <position position="186"/>
    </location>
</feature>
<feature type="compositionally biased region" description="Basic and acidic residues" evidence="1">
    <location>
        <begin position="140"/>
        <end position="163"/>
    </location>
</feature>
<accession>A0ABD2PFT0</accession>
<feature type="non-terminal residue" evidence="2">
    <location>
        <position position="1"/>
    </location>
</feature>
<dbReference type="Proteomes" id="UP001516400">
    <property type="component" value="Unassembled WGS sequence"/>
</dbReference>
<keyword evidence="3" id="KW-1185">Reference proteome</keyword>
<feature type="compositionally biased region" description="Low complexity" evidence="1">
    <location>
        <begin position="172"/>
        <end position="186"/>
    </location>
</feature>
<sequence length="186" mass="21181">RATLQTWSLVLYGTKEFTANTNAETTAKPFKNKTTFSKKKNTKKFKNKYTGKTIPTTKSSKVAFKNKIKVTIPKAIPTTPSNKYKKVSRPTTELSPYFYAINNSKYKNSDDGVKQYLKFVKNITITYPILIPARDVMKPPEIMKKTQKQKEKSRDINSNRDLKGFSSKPQVTTPLITTTTPKIKTT</sequence>
<name>A0ABD2PFT0_9CUCU</name>
<dbReference type="AlphaFoldDB" id="A0ABD2PFT0"/>
<comment type="caution">
    <text evidence="2">The sequence shown here is derived from an EMBL/GenBank/DDBJ whole genome shotgun (WGS) entry which is preliminary data.</text>
</comment>
<evidence type="ECO:0000313" key="2">
    <source>
        <dbReference type="EMBL" id="KAL3289646.1"/>
    </source>
</evidence>